<comment type="cofactor">
    <cofactor evidence="14">
        <name>[4Fe-4S] cluster</name>
        <dbReference type="ChEBI" id="CHEBI:49883"/>
    </cofactor>
    <text evidence="14">Binds 1 [4Fe-4S] cluster.</text>
</comment>
<evidence type="ECO:0000259" key="15">
    <source>
        <dbReference type="SMART" id="SM00478"/>
    </source>
</evidence>
<dbReference type="Pfam" id="PF00633">
    <property type="entry name" value="HHH"/>
    <property type="match status" value="1"/>
</dbReference>
<dbReference type="SMART" id="SM00478">
    <property type="entry name" value="ENDO3c"/>
    <property type="match status" value="1"/>
</dbReference>
<dbReference type="Gene3D" id="3.90.79.10">
    <property type="entry name" value="Nucleoside Triphosphate Pyrophosphohydrolase"/>
    <property type="match status" value="1"/>
</dbReference>
<dbReference type="GO" id="GO:0034039">
    <property type="term" value="F:8-oxo-7,8-dihydroguanine DNA N-glycosylase activity"/>
    <property type="evidence" value="ECO:0007669"/>
    <property type="project" value="TreeGrafter"/>
</dbReference>
<name>A0A840E7C5_9BACT</name>
<evidence type="ECO:0000256" key="9">
    <source>
        <dbReference type="ARBA" id="ARBA00022801"/>
    </source>
</evidence>
<evidence type="ECO:0000256" key="13">
    <source>
        <dbReference type="ARBA" id="ARBA00023295"/>
    </source>
</evidence>
<comment type="catalytic activity">
    <reaction evidence="1 14">
        <text>Hydrolyzes free adenine bases from 7,8-dihydro-8-oxoguanine:adenine mismatched double-stranded DNA, leaving an apurinic site.</text>
        <dbReference type="EC" id="3.2.2.31"/>
    </reaction>
</comment>
<evidence type="ECO:0000256" key="8">
    <source>
        <dbReference type="ARBA" id="ARBA00022763"/>
    </source>
</evidence>
<keyword evidence="7" id="KW-0479">Metal-binding</keyword>
<evidence type="ECO:0000256" key="12">
    <source>
        <dbReference type="ARBA" id="ARBA00023204"/>
    </source>
</evidence>
<comment type="similarity">
    <text evidence="3 14">Belongs to the Nth/MutY family.</text>
</comment>
<dbReference type="GO" id="GO:0046872">
    <property type="term" value="F:metal ion binding"/>
    <property type="evidence" value="ECO:0007669"/>
    <property type="project" value="UniProtKB-UniRule"/>
</dbReference>
<dbReference type="EMBL" id="JACIFF010000005">
    <property type="protein sequence ID" value="MBB4079525.1"/>
    <property type="molecule type" value="Genomic_DNA"/>
</dbReference>
<evidence type="ECO:0000256" key="10">
    <source>
        <dbReference type="ARBA" id="ARBA00023004"/>
    </source>
</evidence>
<keyword evidence="9 16" id="KW-0378">Hydrolase</keyword>
<dbReference type="InterPro" id="IPR023170">
    <property type="entry name" value="HhH_base_excis_C"/>
</dbReference>
<dbReference type="FunFam" id="1.10.340.30:FF:000002">
    <property type="entry name" value="Adenine DNA glycosylase"/>
    <property type="match status" value="1"/>
</dbReference>
<dbReference type="InterPro" id="IPR029119">
    <property type="entry name" value="MutY_C"/>
</dbReference>
<dbReference type="GO" id="GO:0032357">
    <property type="term" value="F:oxidized purine DNA binding"/>
    <property type="evidence" value="ECO:0007669"/>
    <property type="project" value="TreeGrafter"/>
</dbReference>
<feature type="domain" description="HhH-GPD" evidence="15">
    <location>
        <begin position="41"/>
        <end position="192"/>
    </location>
</feature>
<dbReference type="PANTHER" id="PTHR42944:SF1">
    <property type="entry name" value="ADENINE DNA GLYCOSYLASE"/>
    <property type="match status" value="1"/>
</dbReference>
<dbReference type="CDD" id="cd00056">
    <property type="entry name" value="ENDO3c"/>
    <property type="match status" value="1"/>
</dbReference>
<dbReference type="GO" id="GO:0006284">
    <property type="term" value="P:base-excision repair"/>
    <property type="evidence" value="ECO:0007669"/>
    <property type="project" value="UniProtKB-UniRule"/>
</dbReference>
<dbReference type="CDD" id="cd03431">
    <property type="entry name" value="NUDIX_DNA_Glycosylase_C-MutY"/>
    <property type="match status" value="1"/>
</dbReference>
<evidence type="ECO:0000256" key="3">
    <source>
        <dbReference type="ARBA" id="ARBA00008343"/>
    </source>
</evidence>
<proteinExistence type="inferred from homology"/>
<sequence>MRDIDWQLFRDGLLSWYRPERRPMPWKQEPDPYKIWLSEIILQQTRVEQGLPYFERFVAAYPTVHDLANAPDDEVMKLWEGLGYYSRARNLLRAARQVSGELGGAFPDTYEGLLGLAGVGPYTAAAIASFAFGRQVAVLDGNVYRVLSRFAADATPIDGGKGRKHFQTLTDAAMGAAPAATFNQAIMDFGALMCTPKLASCAQCPVAAGCRARRQDKVYQLPVKGKKASRRERFFHYLVVSDSQGRYLLHRRGAGDVWQDLYQFPLIETQSADLGPDQLFPSEQWPQWLATDKLAAVRRSKVFRHQLSHQQISVVFHVFTHSSAVGEPPSPYELVAKQGFSAFAFPRVITRFLEDASPTLGF</sequence>
<dbReference type="SUPFAM" id="SSF55811">
    <property type="entry name" value="Nudix"/>
    <property type="match status" value="1"/>
</dbReference>
<evidence type="ECO:0000256" key="6">
    <source>
        <dbReference type="ARBA" id="ARBA00022485"/>
    </source>
</evidence>
<dbReference type="InterPro" id="IPR005760">
    <property type="entry name" value="A/G_AdeGlyc_MutY"/>
</dbReference>
<comment type="caution">
    <text evidence="16">The sequence shown here is derived from an EMBL/GenBank/DDBJ whole genome shotgun (WGS) entry which is preliminary data.</text>
</comment>
<dbReference type="Pfam" id="PF14815">
    <property type="entry name" value="NUDIX_4"/>
    <property type="match status" value="1"/>
</dbReference>
<comment type="function">
    <text evidence="2">Adenine glycosylase active on G-A mispairs. MutY also corrects error-prone DNA synthesis past GO lesions which are due to the oxidatively damaged form of guanine: 7,8-dihydro-8-oxoguanine (8-oxo-dGTP).</text>
</comment>
<evidence type="ECO:0000256" key="2">
    <source>
        <dbReference type="ARBA" id="ARBA00002933"/>
    </source>
</evidence>
<dbReference type="NCBIfam" id="TIGR01084">
    <property type="entry name" value="mutY"/>
    <property type="match status" value="1"/>
</dbReference>
<dbReference type="PANTHER" id="PTHR42944">
    <property type="entry name" value="ADENINE DNA GLYCOSYLASE"/>
    <property type="match status" value="1"/>
</dbReference>
<dbReference type="GO" id="GO:0035485">
    <property type="term" value="F:adenine/guanine mispair binding"/>
    <property type="evidence" value="ECO:0007669"/>
    <property type="project" value="TreeGrafter"/>
</dbReference>
<evidence type="ECO:0000256" key="1">
    <source>
        <dbReference type="ARBA" id="ARBA00000843"/>
    </source>
</evidence>
<dbReference type="InterPro" id="IPR000445">
    <property type="entry name" value="HhH_motif"/>
</dbReference>
<gene>
    <name evidence="16" type="ORF">GGR28_002150</name>
</gene>
<evidence type="ECO:0000313" key="16">
    <source>
        <dbReference type="EMBL" id="MBB4079525.1"/>
    </source>
</evidence>
<evidence type="ECO:0000256" key="11">
    <source>
        <dbReference type="ARBA" id="ARBA00023014"/>
    </source>
</evidence>
<dbReference type="InterPro" id="IPR003265">
    <property type="entry name" value="HhH-GPD_domain"/>
</dbReference>
<dbReference type="GO" id="GO:0006298">
    <property type="term" value="P:mismatch repair"/>
    <property type="evidence" value="ECO:0007669"/>
    <property type="project" value="TreeGrafter"/>
</dbReference>
<dbReference type="GO" id="GO:0051539">
    <property type="term" value="F:4 iron, 4 sulfur cluster binding"/>
    <property type="evidence" value="ECO:0007669"/>
    <property type="project" value="UniProtKB-UniRule"/>
</dbReference>
<dbReference type="Gene3D" id="1.10.1670.10">
    <property type="entry name" value="Helix-hairpin-Helix base-excision DNA repair enzymes (C-terminal)"/>
    <property type="match status" value="1"/>
</dbReference>
<evidence type="ECO:0000313" key="17">
    <source>
        <dbReference type="Proteomes" id="UP000576209"/>
    </source>
</evidence>
<evidence type="ECO:0000256" key="7">
    <source>
        <dbReference type="ARBA" id="ARBA00022723"/>
    </source>
</evidence>
<evidence type="ECO:0000256" key="14">
    <source>
        <dbReference type="RuleBase" id="RU365096"/>
    </source>
</evidence>
<accession>A0A840E7C5</accession>
<keyword evidence="17" id="KW-1185">Reference proteome</keyword>
<keyword evidence="12" id="KW-0234">DNA repair</keyword>
<dbReference type="InterPro" id="IPR004036">
    <property type="entry name" value="Endonuclease-III-like_CS2"/>
</dbReference>
<keyword evidence="11" id="KW-0411">Iron-sulfur</keyword>
<dbReference type="EC" id="3.2.2.31" evidence="4 14"/>
<dbReference type="AlphaFoldDB" id="A0A840E7C5"/>
<dbReference type="InterPro" id="IPR015797">
    <property type="entry name" value="NUDIX_hydrolase-like_dom_sf"/>
</dbReference>
<dbReference type="Pfam" id="PF00730">
    <property type="entry name" value="HhH-GPD"/>
    <property type="match status" value="1"/>
</dbReference>
<evidence type="ECO:0000256" key="4">
    <source>
        <dbReference type="ARBA" id="ARBA00012045"/>
    </source>
</evidence>
<dbReference type="InterPro" id="IPR044298">
    <property type="entry name" value="MIG/MutY"/>
</dbReference>
<dbReference type="PROSITE" id="PS01155">
    <property type="entry name" value="ENDONUCLEASE_III_2"/>
    <property type="match status" value="1"/>
</dbReference>
<dbReference type="InterPro" id="IPR011257">
    <property type="entry name" value="DNA_glycosylase"/>
</dbReference>
<reference evidence="16 17" key="1">
    <citation type="submission" date="2020-08" db="EMBL/GenBank/DDBJ databases">
        <title>Genomic Encyclopedia of Type Strains, Phase IV (KMG-IV): sequencing the most valuable type-strain genomes for metagenomic binning, comparative biology and taxonomic classification.</title>
        <authorList>
            <person name="Goeker M."/>
        </authorList>
    </citation>
    <scope>NUCLEOTIDE SEQUENCE [LARGE SCALE GENOMIC DNA]</scope>
    <source>
        <strain evidence="16 17">DSM 105137</strain>
    </source>
</reference>
<protein>
    <recommendedName>
        <fullName evidence="5 14">Adenine DNA glycosylase</fullName>
        <ecNumber evidence="4 14">3.2.2.31</ecNumber>
    </recommendedName>
</protein>
<evidence type="ECO:0000256" key="5">
    <source>
        <dbReference type="ARBA" id="ARBA00022023"/>
    </source>
</evidence>
<keyword evidence="6" id="KW-0004">4Fe-4S</keyword>
<keyword evidence="10 14" id="KW-0408">Iron</keyword>
<keyword evidence="8 14" id="KW-0227">DNA damage</keyword>
<dbReference type="Gene3D" id="1.10.340.30">
    <property type="entry name" value="Hypothetical protein, domain 2"/>
    <property type="match status" value="1"/>
</dbReference>
<dbReference type="RefSeq" id="WP_221233864.1">
    <property type="nucleotide sequence ID" value="NZ_JACIFF010000005.1"/>
</dbReference>
<dbReference type="SUPFAM" id="SSF48150">
    <property type="entry name" value="DNA-glycosylase"/>
    <property type="match status" value="1"/>
</dbReference>
<dbReference type="GO" id="GO:0000701">
    <property type="term" value="F:purine-specific mismatch base pair DNA N-glycosylase activity"/>
    <property type="evidence" value="ECO:0007669"/>
    <property type="project" value="UniProtKB-EC"/>
</dbReference>
<organism evidence="16 17">
    <name type="scientific">Neolewinella aquimaris</name>
    <dbReference type="NCBI Taxonomy" id="1835722"/>
    <lineage>
        <taxon>Bacteria</taxon>
        <taxon>Pseudomonadati</taxon>
        <taxon>Bacteroidota</taxon>
        <taxon>Saprospiria</taxon>
        <taxon>Saprospirales</taxon>
        <taxon>Lewinellaceae</taxon>
        <taxon>Neolewinella</taxon>
    </lineage>
</organism>
<keyword evidence="13 14" id="KW-0326">Glycosidase</keyword>
<dbReference type="Proteomes" id="UP000576209">
    <property type="component" value="Unassembled WGS sequence"/>
</dbReference>